<keyword evidence="1" id="KW-0805">Transcription regulation</keyword>
<dbReference type="SMART" id="SM00347">
    <property type="entry name" value="HTH_MARR"/>
    <property type="match status" value="1"/>
</dbReference>
<evidence type="ECO:0000256" key="1">
    <source>
        <dbReference type="ARBA" id="ARBA00023015"/>
    </source>
</evidence>
<keyword evidence="2" id="KW-0238">DNA-binding</keyword>
<dbReference type="SUPFAM" id="SSF46785">
    <property type="entry name" value="Winged helix' DNA-binding domain"/>
    <property type="match status" value="1"/>
</dbReference>
<dbReference type="PROSITE" id="PS50995">
    <property type="entry name" value="HTH_MARR_2"/>
    <property type="match status" value="1"/>
</dbReference>
<dbReference type="InterPro" id="IPR000835">
    <property type="entry name" value="HTH_MarR-typ"/>
</dbReference>
<protein>
    <submittedName>
        <fullName evidence="5">MarR family transcriptional regulator</fullName>
    </submittedName>
</protein>
<evidence type="ECO:0000313" key="5">
    <source>
        <dbReference type="EMBL" id="MCM2674409.1"/>
    </source>
</evidence>
<proteinExistence type="predicted"/>
<reference evidence="5" key="1">
    <citation type="submission" date="2022-06" db="EMBL/GenBank/DDBJ databases">
        <title>Alkalicoccobacillus porphyridii sp. nov., isolated from a marine red alga, Porphyridium purpureum and reclassification of Shouchella plakortidis and Shouchella gibsonii as Alkalicoccobacillus plakortidis comb. nov. and Alkalicoccobacillus gibsonii comb. nov.</title>
        <authorList>
            <person name="Kim K.H."/>
            <person name="Lee J.K."/>
            <person name="Han D.M."/>
            <person name="Baek J.H."/>
            <person name="Jeon C.O."/>
        </authorList>
    </citation>
    <scope>NUCLEOTIDE SEQUENCE</scope>
    <source>
        <strain evidence="5">DSM 19153</strain>
    </source>
</reference>
<name>A0ABT0XEW5_9BACI</name>
<keyword evidence="3" id="KW-0804">Transcription</keyword>
<dbReference type="Proteomes" id="UP001203665">
    <property type="component" value="Unassembled WGS sequence"/>
</dbReference>
<feature type="domain" description="HTH marR-type" evidence="4">
    <location>
        <begin position="15"/>
        <end position="144"/>
    </location>
</feature>
<comment type="caution">
    <text evidence="5">The sequence shown here is derived from an EMBL/GenBank/DDBJ whole genome shotgun (WGS) entry which is preliminary data.</text>
</comment>
<keyword evidence="6" id="KW-1185">Reference proteome</keyword>
<organism evidence="5 6">
    <name type="scientific">Alkalicoccobacillus plakortidis</name>
    <dbReference type="NCBI Taxonomy" id="444060"/>
    <lineage>
        <taxon>Bacteria</taxon>
        <taxon>Bacillati</taxon>
        <taxon>Bacillota</taxon>
        <taxon>Bacilli</taxon>
        <taxon>Bacillales</taxon>
        <taxon>Bacillaceae</taxon>
        <taxon>Alkalicoccobacillus</taxon>
    </lineage>
</organism>
<dbReference type="PRINTS" id="PR00598">
    <property type="entry name" value="HTHMARR"/>
</dbReference>
<evidence type="ECO:0000259" key="4">
    <source>
        <dbReference type="PROSITE" id="PS50995"/>
    </source>
</evidence>
<dbReference type="Gene3D" id="1.10.10.10">
    <property type="entry name" value="Winged helix-like DNA-binding domain superfamily/Winged helix DNA-binding domain"/>
    <property type="match status" value="1"/>
</dbReference>
<dbReference type="InterPro" id="IPR036388">
    <property type="entry name" value="WH-like_DNA-bd_sf"/>
</dbReference>
<dbReference type="PANTHER" id="PTHR42756">
    <property type="entry name" value="TRANSCRIPTIONAL REGULATOR, MARR"/>
    <property type="match status" value="1"/>
</dbReference>
<gene>
    <name evidence="5" type="ORF">NDM98_02030</name>
</gene>
<dbReference type="RefSeq" id="WP_251604066.1">
    <property type="nucleotide sequence ID" value="NZ_JAMQJY010000001.1"/>
</dbReference>
<dbReference type="InterPro" id="IPR036390">
    <property type="entry name" value="WH_DNA-bd_sf"/>
</dbReference>
<evidence type="ECO:0000313" key="6">
    <source>
        <dbReference type="Proteomes" id="UP001203665"/>
    </source>
</evidence>
<dbReference type="PANTHER" id="PTHR42756:SF1">
    <property type="entry name" value="TRANSCRIPTIONAL REPRESSOR OF EMRAB OPERON"/>
    <property type="match status" value="1"/>
</dbReference>
<evidence type="ECO:0000256" key="3">
    <source>
        <dbReference type="ARBA" id="ARBA00023163"/>
    </source>
</evidence>
<accession>A0ABT0XEW5</accession>
<sequence>MHKPKEPRTKQQRLSLLLWFRLARFYNQSNRMSNEHVKPYDLTISQFDLLVQTQANQPISQMDLAEKLLVTKGSITQMLAKLEQRDLIKKEQDWRIKRISLTEKGELLMQQARPDQSAFQSSLFSSLTRDEQKQLNILLKKIQKGIESHTNQEDEQ</sequence>
<dbReference type="Pfam" id="PF12802">
    <property type="entry name" value="MarR_2"/>
    <property type="match status" value="1"/>
</dbReference>
<dbReference type="EMBL" id="JAMQJY010000001">
    <property type="protein sequence ID" value="MCM2674409.1"/>
    <property type="molecule type" value="Genomic_DNA"/>
</dbReference>
<evidence type="ECO:0000256" key="2">
    <source>
        <dbReference type="ARBA" id="ARBA00023125"/>
    </source>
</evidence>